<name>A0A7G9YE99_9EURY</name>
<evidence type="ECO:0000313" key="1">
    <source>
        <dbReference type="EMBL" id="QNO46333.1"/>
    </source>
</evidence>
<proteinExistence type="predicted"/>
<reference evidence="1" key="1">
    <citation type="submission" date="2020-06" db="EMBL/GenBank/DDBJ databases">
        <title>Unique genomic features of the anaerobic methanotrophic archaea.</title>
        <authorList>
            <person name="Chadwick G.L."/>
            <person name="Skennerton C.T."/>
            <person name="Laso-Perez R."/>
            <person name="Leu A.O."/>
            <person name="Speth D.R."/>
            <person name="Yu H."/>
            <person name="Morgan-Lang C."/>
            <person name="Hatzenpichler R."/>
            <person name="Goudeau D."/>
            <person name="Malmstrom R."/>
            <person name="Brazelton W.J."/>
            <person name="Woyke T."/>
            <person name="Hallam S.J."/>
            <person name="Tyson G.W."/>
            <person name="Wegener G."/>
            <person name="Boetius A."/>
            <person name="Orphan V."/>
        </authorList>
    </citation>
    <scope>NUCLEOTIDE SEQUENCE</scope>
</reference>
<gene>
    <name evidence="1" type="ORF">PABHDKJJ_00037</name>
</gene>
<sequence>MWFEILRSRNVPRGELFEIKANEKVIRVLFTWHALDGAGDYDISTNELLNFLIHPEEVVRGHANRFIADSRLNHHLTRVVYEYENGIIIVITFYISHVDRYFRGGIYEDKILP</sequence>
<dbReference type="EMBL" id="MT631185">
    <property type="protein sequence ID" value="QNO46333.1"/>
    <property type="molecule type" value="Genomic_DNA"/>
</dbReference>
<evidence type="ECO:0008006" key="2">
    <source>
        <dbReference type="Google" id="ProtNLM"/>
    </source>
</evidence>
<organism evidence="1">
    <name type="scientific">Candidatus Methanogaster sp. ANME-2c ERB4</name>
    <dbReference type="NCBI Taxonomy" id="2759911"/>
    <lineage>
        <taxon>Archaea</taxon>
        <taxon>Methanobacteriati</taxon>
        <taxon>Methanobacteriota</taxon>
        <taxon>Stenosarchaea group</taxon>
        <taxon>Methanomicrobia</taxon>
        <taxon>Methanosarcinales</taxon>
        <taxon>ANME-2 cluster</taxon>
        <taxon>Candidatus Methanogasteraceae</taxon>
        <taxon>Candidatus Methanogaster</taxon>
    </lineage>
</organism>
<dbReference type="AlphaFoldDB" id="A0A7G9YE99"/>
<protein>
    <recommendedName>
        <fullName evidence="2">DUF4258 domain-containing protein</fullName>
    </recommendedName>
</protein>
<accession>A0A7G9YE99</accession>